<dbReference type="Proteomes" id="UP001221898">
    <property type="component" value="Unassembled WGS sequence"/>
</dbReference>
<comment type="caution">
    <text evidence="1">The sequence shown here is derived from an EMBL/GenBank/DDBJ whole genome shotgun (WGS) entry which is preliminary data.</text>
</comment>
<protein>
    <submittedName>
        <fullName evidence="1">Uncharacterized protein</fullName>
    </submittedName>
</protein>
<proteinExistence type="predicted"/>
<reference evidence="1" key="1">
    <citation type="journal article" date="2023" name="Science">
        <title>Genome structures resolve the early diversification of teleost fishes.</title>
        <authorList>
            <person name="Parey E."/>
            <person name="Louis A."/>
            <person name="Montfort J."/>
            <person name="Bouchez O."/>
            <person name="Roques C."/>
            <person name="Iampietro C."/>
            <person name="Lluch J."/>
            <person name="Castinel A."/>
            <person name="Donnadieu C."/>
            <person name="Desvignes T."/>
            <person name="Floi Bucao C."/>
            <person name="Jouanno E."/>
            <person name="Wen M."/>
            <person name="Mejri S."/>
            <person name="Dirks R."/>
            <person name="Jansen H."/>
            <person name="Henkel C."/>
            <person name="Chen W.J."/>
            <person name="Zahm M."/>
            <person name="Cabau C."/>
            <person name="Klopp C."/>
            <person name="Thompson A.W."/>
            <person name="Robinson-Rechavi M."/>
            <person name="Braasch I."/>
            <person name="Lecointre G."/>
            <person name="Bobe J."/>
            <person name="Postlethwait J.H."/>
            <person name="Berthelot C."/>
            <person name="Roest Crollius H."/>
            <person name="Guiguen Y."/>
        </authorList>
    </citation>
    <scope>NUCLEOTIDE SEQUENCE</scope>
    <source>
        <strain evidence="1">NC1722</strain>
    </source>
</reference>
<dbReference type="AlphaFoldDB" id="A0AAD7WYF7"/>
<accession>A0AAD7WYF7</accession>
<organism evidence="1 2">
    <name type="scientific">Aldrovandia affinis</name>
    <dbReference type="NCBI Taxonomy" id="143900"/>
    <lineage>
        <taxon>Eukaryota</taxon>
        <taxon>Metazoa</taxon>
        <taxon>Chordata</taxon>
        <taxon>Craniata</taxon>
        <taxon>Vertebrata</taxon>
        <taxon>Euteleostomi</taxon>
        <taxon>Actinopterygii</taxon>
        <taxon>Neopterygii</taxon>
        <taxon>Teleostei</taxon>
        <taxon>Notacanthiformes</taxon>
        <taxon>Halosauridae</taxon>
        <taxon>Aldrovandia</taxon>
    </lineage>
</organism>
<name>A0AAD7WYF7_9TELE</name>
<sequence>MEWKGPGHSFSRCFGLPQVSALVGEDRVGGEEVAVPVTLSPELFFPLSRTVAAESGEGAMSPFLEEVALLTTLDLATPAEWGDSRELGFLSSFLDGWAVDNLMVPMGMDAAQSGVEDLGAELP</sequence>
<gene>
    <name evidence="1" type="ORF">AAFF_G00051960</name>
</gene>
<evidence type="ECO:0000313" key="2">
    <source>
        <dbReference type="Proteomes" id="UP001221898"/>
    </source>
</evidence>
<dbReference type="EMBL" id="JAINUG010000013">
    <property type="protein sequence ID" value="KAJ8414326.1"/>
    <property type="molecule type" value="Genomic_DNA"/>
</dbReference>
<evidence type="ECO:0000313" key="1">
    <source>
        <dbReference type="EMBL" id="KAJ8414326.1"/>
    </source>
</evidence>
<keyword evidence="2" id="KW-1185">Reference proteome</keyword>